<feature type="region of interest" description="Disordered" evidence="1">
    <location>
        <begin position="85"/>
        <end position="113"/>
    </location>
</feature>
<dbReference type="OrthoDB" id="6199494at2"/>
<accession>A0A1Y0I882</accession>
<evidence type="ECO:0000313" key="3">
    <source>
        <dbReference type="Proteomes" id="UP000196027"/>
    </source>
</evidence>
<sequence>MSTVNNNKQVVQKTSSHRSNTRPTALIALSLAVSLGSGCASLQQWHAPENQNSTTAVPATQDGDPDLTAATVTVVPDNASLVETVTAKERPKSHAGLSPISLPTPPDTRGIDATQISPRHITQAQTGYNQSSTENTQPVLLSAAPDTETAEEKSKEVRPTQEDTPKTSTTPRPETQKPSLPDSVQKVLTAETSTPVIQTKRATKTTLTEKHNSRPGTTKQSEDDVTPSADDLVLQEINNLPATAAGMPAPALSNTISNSAKKHFSQNLKFGTWELQPNWDGKHPEDCRLVSPTSEVTGAGNTSQVWLSFEPDRILVNSSSDLKSSLKKAGLRFDSGSLMHLSKQDIPTQAAFNGQFSAPLSSGETLNIYLGLSDFEPAIQETSFALATHAEAIAAFNACNGY</sequence>
<proteinExistence type="predicted"/>
<dbReference type="EMBL" id="CP021425">
    <property type="protein sequence ID" value="ARU55644.1"/>
    <property type="molecule type" value="Genomic_DNA"/>
</dbReference>
<dbReference type="Proteomes" id="UP000196027">
    <property type="component" value="Chromosome"/>
</dbReference>
<feature type="compositionally biased region" description="Polar residues" evidence="1">
    <location>
        <begin position="166"/>
        <end position="178"/>
    </location>
</feature>
<dbReference type="KEGG" id="ome:OLMES_1569"/>
<feature type="compositionally biased region" description="Polar residues" evidence="1">
    <location>
        <begin position="1"/>
        <end position="14"/>
    </location>
</feature>
<protein>
    <submittedName>
        <fullName evidence="2">Uncharacterized protein</fullName>
    </submittedName>
</protein>
<reference evidence="2 3" key="1">
    <citation type="submission" date="2017-05" db="EMBL/GenBank/DDBJ databases">
        <title>Genomic insights into alkan degradation activity of Oleiphilus messinensis.</title>
        <authorList>
            <person name="Kozyavkin S.A."/>
            <person name="Slesarev A.I."/>
            <person name="Golyshin P.N."/>
            <person name="Korzhenkov A."/>
            <person name="Golyshina O.N."/>
            <person name="Toshchakov S.V."/>
        </authorList>
    </citation>
    <scope>NUCLEOTIDE SEQUENCE [LARGE SCALE GENOMIC DNA]</scope>
    <source>
        <strain evidence="2 3">ME102</strain>
    </source>
</reference>
<feature type="compositionally biased region" description="Basic and acidic residues" evidence="1">
    <location>
        <begin position="150"/>
        <end position="165"/>
    </location>
</feature>
<gene>
    <name evidence="2" type="ORF">OLMES_1569</name>
</gene>
<name>A0A1Y0I882_9GAMM</name>
<feature type="region of interest" description="Disordered" evidence="1">
    <location>
        <begin position="145"/>
        <end position="227"/>
    </location>
</feature>
<dbReference type="RefSeq" id="WP_087460726.1">
    <property type="nucleotide sequence ID" value="NZ_CP021425.1"/>
</dbReference>
<keyword evidence="3" id="KW-1185">Reference proteome</keyword>
<feature type="region of interest" description="Disordered" evidence="1">
    <location>
        <begin position="1"/>
        <end position="21"/>
    </location>
</feature>
<dbReference type="AlphaFoldDB" id="A0A1Y0I882"/>
<evidence type="ECO:0000313" key="2">
    <source>
        <dbReference type="EMBL" id="ARU55644.1"/>
    </source>
</evidence>
<organism evidence="2 3">
    <name type="scientific">Oleiphilus messinensis</name>
    <dbReference type="NCBI Taxonomy" id="141451"/>
    <lineage>
        <taxon>Bacteria</taxon>
        <taxon>Pseudomonadati</taxon>
        <taxon>Pseudomonadota</taxon>
        <taxon>Gammaproteobacteria</taxon>
        <taxon>Oceanospirillales</taxon>
        <taxon>Oleiphilaceae</taxon>
        <taxon>Oleiphilus</taxon>
    </lineage>
</organism>
<evidence type="ECO:0000256" key="1">
    <source>
        <dbReference type="SAM" id="MobiDB-lite"/>
    </source>
</evidence>